<dbReference type="InterPro" id="IPR025110">
    <property type="entry name" value="AMP-bd_C"/>
</dbReference>
<accession>A0ABV9RCW3</accession>
<gene>
    <name evidence="3" type="ORF">ACFPEL_02230</name>
</gene>
<keyword evidence="4" id="KW-1185">Reference proteome</keyword>
<organism evidence="3 4">
    <name type="scientific">Actinomycetospora chibensis</name>
    <dbReference type="NCBI Taxonomy" id="663606"/>
    <lineage>
        <taxon>Bacteria</taxon>
        <taxon>Bacillati</taxon>
        <taxon>Actinomycetota</taxon>
        <taxon>Actinomycetes</taxon>
        <taxon>Pseudonocardiales</taxon>
        <taxon>Pseudonocardiaceae</taxon>
        <taxon>Actinomycetospora</taxon>
    </lineage>
</organism>
<dbReference type="InterPro" id="IPR050237">
    <property type="entry name" value="ATP-dep_AMP-bd_enzyme"/>
</dbReference>
<name>A0ABV9RCW3_9PSEU</name>
<dbReference type="InterPro" id="IPR042099">
    <property type="entry name" value="ANL_N_sf"/>
</dbReference>
<feature type="domain" description="AMP-dependent synthetase/ligase" evidence="1">
    <location>
        <begin position="9"/>
        <end position="368"/>
    </location>
</feature>
<evidence type="ECO:0000259" key="2">
    <source>
        <dbReference type="Pfam" id="PF13193"/>
    </source>
</evidence>
<comment type="caution">
    <text evidence="3">The sequence shown here is derived from an EMBL/GenBank/DDBJ whole genome shotgun (WGS) entry which is preliminary data.</text>
</comment>
<dbReference type="InterPro" id="IPR045851">
    <property type="entry name" value="AMP-bd_C_sf"/>
</dbReference>
<dbReference type="Pfam" id="PF00501">
    <property type="entry name" value="AMP-binding"/>
    <property type="match status" value="1"/>
</dbReference>
<dbReference type="Gene3D" id="3.40.50.12780">
    <property type="entry name" value="N-terminal domain of ligase-like"/>
    <property type="match status" value="1"/>
</dbReference>
<dbReference type="PANTHER" id="PTHR43767">
    <property type="entry name" value="LONG-CHAIN-FATTY-ACID--COA LIGASE"/>
    <property type="match status" value="1"/>
</dbReference>
<dbReference type="InterPro" id="IPR000873">
    <property type="entry name" value="AMP-dep_synth/lig_dom"/>
</dbReference>
<reference evidence="4" key="1">
    <citation type="journal article" date="2019" name="Int. J. Syst. Evol. Microbiol.">
        <title>The Global Catalogue of Microorganisms (GCM) 10K type strain sequencing project: providing services to taxonomists for standard genome sequencing and annotation.</title>
        <authorList>
            <consortium name="The Broad Institute Genomics Platform"/>
            <consortium name="The Broad Institute Genome Sequencing Center for Infectious Disease"/>
            <person name="Wu L."/>
            <person name="Ma J."/>
        </authorList>
    </citation>
    <scope>NUCLEOTIDE SEQUENCE [LARGE SCALE GENOMIC DNA]</scope>
    <source>
        <strain evidence="4">CCUG 50347</strain>
    </source>
</reference>
<proteinExistence type="predicted"/>
<dbReference type="Pfam" id="PF13193">
    <property type="entry name" value="AMP-binding_C"/>
    <property type="match status" value="1"/>
</dbReference>
<feature type="domain" description="AMP-binding enzyme C-terminal" evidence="2">
    <location>
        <begin position="418"/>
        <end position="494"/>
    </location>
</feature>
<dbReference type="EMBL" id="JBHSIM010000003">
    <property type="protein sequence ID" value="MFC4831217.1"/>
    <property type="molecule type" value="Genomic_DNA"/>
</dbReference>
<dbReference type="RefSeq" id="WP_274186832.1">
    <property type="nucleotide sequence ID" value="NZ_BAABHN010000003.1"/>
</dbReference>
<dbReference type="Proteomes" id="UP001595909">
    <property type="component" value="Unassembled WGS sequence"/>
</dbReference>
<evidence type="ECO:0000313" key="4">
    <source>
        <dbReference type="Proteomes" id="UP001595909"/>
    </source>
</evidence>
<evidence type="ECO:0000313" key="3">
    <source>
        <dbReference type="EMBL" id="MFC4831217.1"/>
    </source>
</evidence>
<dbReference type="Gene3D" id="3.30.300.30">
    <property type="match status" value="1"/>
</dbReference>
<dbReference type="SUPFAM" id="SSF56801">
    <property type="entry name" value="Acetyl-CoA synthetase-like"/>
    <property type="match status" value="1"/>
</dbReference>
<evidence type="ECO:0000259" key="1">
    <source>
        <dbReference type="Pfam" id="PF00501"/>
    </source>
</evidence>
<protein>
    <submittedName>
        <fullName evidence="3">Class I adenylate-forming enzyme family protein</fullName>
    </submittedName>
</protein>
<dbReference type="PANTHER" id="PTHR43767:SF1">
    <property type="entry name" value="NONRIBOSOMAL PEPTIDE SYNTHASE PES1 (EUROFUNG)-RELATED"/>
    <property type="match status" value="1"/>
</dbReference>
<dbReference type="InterPro" id="IPR020845">
    <property type="entry name" value="AMP-binding_CS"/>
</dbReference>
<sequence length="515" mass="55813">MDVPSLMRQAMALHRDRTALVTDSRSLTFGEAWDRGVRTANGLRALGVRPGDRVASVEDNDLGAADLFLGAAIAGAVRVPLYARNARRAHQQMIEQTQTRVLVVDATHADEVKGLDDPTDGAAGLEHLLVRGEGYEEWLAAQSAVDPETRVGADDWYVIRHSAGTTGRPKGVGYTQHDWLVNCRNWYYRLPNLQTHSVVGHAGPISHASGYLFLPAWLHGSANLLFGAFEPAKVLAMMERHRVTHMFAPPSMVQMLTGDPSRAGRDLGALECLLVGGAPITDATALAGRAAFGDVLHQVFGQTEAVPLTVMTPQEWFSDVPGSSPLRAAGKVLPFARIEVRDEEGTVLPLGAEGELWAQVEGQMRGFWDDDELTATRLVDGWVRTRDIGRIDGNGYVYVLDRADDMIVSGGFNIWPAELESAIADHPEIVEVAVFAVPDERWGETPMAVCRVAPDATVTAAEITELVRGALGSYKKPGAVEFTHDPLPKNVVGKLLRKALREPHWAGQASRVAGA</sequence>
<dbReference type="PROSITE" id="PS00455">
    <property type="entry name" value="AMP_BINDING"/>
    <property type="match status" value="1"/>
</dbReference>